<dbReference type="PATRIC" id="fig|999431.4.peg.1777"/>
<dbReference type="Proteomes" id="UP000011708">
    <property type="component" value="Chromosome"/>
</dbReference>
<proteinExistence type="predicted"/>
<dbReference type="EMBL" id="AGDW01000019">
    <property type="protein sequence ID" value="EMB29696.1"/>
    <property type="molecule type" value="Genomic_DNA"/>
</dbReference>
<accession>M2B222</accession>
<dbReference type="Gene3D" id="2.60.120.200">
    <property type="match status" value="1"/>
</dbReference>
<dbReference type="InterPro" id="IPR013320">
    <property type="entry name" value="ConA-like_dom_sf"/>
</dbReference>
<name>M2B222_TREDN</name>
<sequence>MEAINYANGANMTLPADAQIVQGVSGNAVYLPAGAGTMPIAGNRNELTISLWRQWDGVVEADDYRGVFLTANIKAYFDQATDFLTVELAGAKTVTDIKDDQEQTHWCFLFSKNSFFKIYKNAELKAELTTGNYPVDFSEGFTLGGGKTHATFDEVLVYVEILKQEFINGLYHLVSKGTVLGHVEHLIEQSVPLHTPRYLGTVKTLPEGGRVNIALGPKNGFNEASIGDWILIIEPLAQYQKGWCYRWTGSVWQKLDPAANYTAEYSACLKDQLEKCKDLFGDTNFFGSVFCQFLGFNKAVGESLAANTALLDNLTVKRLLVDNDTNDPLDFELAINREVGILAKNNGKAVFEVTPLGNVYAKNATMIDGYFSGELNTPTLKLLKKTPETIPFSFTSGQTARDMFNSIGKRNNSSATGSFKGRQIVKISSGEKIKIITDWRSWNRYAGIWEYLKCEEDYYYVHIITDNGVFEYGTFKYGDKYKRPQGYLNPDYAGGAPEYCGSLSINKLDENISFYFTGNFETFMLSNLPTTLPNEVGIVWVDTQGYLRLKL</sequence>
<reference evidence="1" key="1">
    <citation type="submission" date="2012-01" db="EMBL/GenBank/DDBJ databases">
        <title>The Genome Sequence of Treponema denticola H1-T.</title>
        <authorList>
            <consortium name="The Broad Institute Genome Sequencing Platform"/>
            <person name="Earl A."/>
            <person name="Ward D."/>
            <person name="Feldgarden M."/>
            <person name="Gevers D."/>
            <person name="Blanton J.M."/>
            <person name="Fenno C.J."/>
            <person name="Baranova O.V."/>
            <person name="Mathney J."/>
            <person name="Dewhirst F.E."/>
            <person name="Izard J."/>
            <person name="Young S.K."/>
            <person name="Zeng Q."/>
            <person name="Gargeya S."/>
            <person name="Fitzgerald M."/>
            <person name="Haas B."/>
            <person name="Abouelleil A."/>
            <person name="Alvarado L."/>
            <person name="Arachchi H.M."/>
            <person name="Berlin A."/>
            <person name="Chapman S.B."/>
            <person name="Gearin G."/>
            <person name="Goldberg J."/>
            <person name="Griggs A."/>
            <person name="Gujja S."/>
            <person name="Hansen M."/>
            <person name="Heiman D."/>
            <person name="Howarth C."/>
            <person name="Larimer J."/>
            <person name="Lui A."/>
            <person name="MacDonald P.J.P."/>
            <person name="McCowen C."/>
            <person name="Montmayeur A."/>
            <person name="Murphy C."/>
            <person name="Neiman D."/>
            <person name="Pearson M."/>
            <person name="Priest M."/>
            <person name="Roberts A."/>
            <person name="Saif S."/>
            <person name="Shea T."/>
            <person name="Sisk P."/>
            <person name="Stolte C."/>
            <person name="Sykes S."/>
            <person name="Wortman J."/>
            <person name="Nusbaum C."/>
            <person name="Birren B."/>
        </authorList>
    </citation>
    <scope>NUCLEOTIDE SEQUENCE [LARGE SCALE GENOMIC DNA]</scope>
    <source>
        <strain evidence="1">H1-T</strain>
    </source>
</reference>
<evidence type="ECO:0000313" key="1">
    <source>
        <dbReference type="EMBL" id="EMB29696.1"/>
    </source>
</evidence>
<organism evidence="1">
    <name type="scientific">Treponema denticola H1-T</name>
    <dbReference type="NCBI Taxonomy" id="999431"/>
    <lineage>
        <taxon>Bacteria</taxon>
        <taxon>Pseudomonadati</taxon>
        <taxon>Spirochaetota</taxon>
        <taxon>Spirochaetia</taxon>
        <taxon>Spirochaetales</taxon>
        <taxon>Treponemataceae</taxon>
        <taxon>Treponema</taxon>
    </lineage>
</organism>
<dbReference type="HOGENOM" id="CLU_496006_0_0_12"/>
<dbReference type="SUPFAM" id="SSF49899">
    <property type="entry name" value="Concanavalin A-like lectins/glucanases"/>
    <property type="match status" value="1"/>
</dbReference>
<dbReference type="RefSeq" id="WP_002689091.1">
    <property type="nucleotide sequence ID" value="NZ_CM001794.1"/>
</dbReference>
<gene>
    <name evidence="1" type="ORF">HMPREF9725_01723</name>
</gene>
<comment type="caution">
    <text evidence="1">The sequence shown here is derived from an EMBL/GenBank/DDBJ whole genome shotgun (WGS) entry which is preliminary data.</text>
</comment>
<protein>
    <submittedName>
        <fullName evidence="1">Uncharacterized protein</fullName>
    </submittedName>
</protein>
<dbReference type="AlphaFoldDB" id="M2B222"/>